<dbReference type="OrthoDB" id="8696437at2"/>
<dbReference type="Proteomes" id="UP000321907">
    <property type="component" value="Unassembled WGS sequence"/>
</dbReference>
<evidence type="ECO:0000313" key="3">
    <source>
        <dbReference type="Proteomes" id="UP000321907"/>
    </source>
</evidence>
<name>A0A5C7FWN5_9BACT</name>
<dbReference type="RefSeq" id="WP_147929650.1">
    <property type="nucleotide sequence ID" value="NZ_VOXD01000005.1"/>
</dbReference>
<dbReference type="InterPro" id="IPR003431">
    <property type="entry name" value="B-propeller_Phytase"/>
</dbReference>
<protein>
    <submittedName>
        <fullName evidence="2">Phytase</fullName>
    </submittedName>
</protein>
<gene>
    <name evidence="2" type="ORF">FUA23_05115</name>
</gene>
<dbReference type="SUPFAM" id="SSF50956">
    <property type="entry name" value="Thermostable phytase (3-phytase)"/>
    <property type="match status" value="1"/>
</dbReference>
<sequence>MMSRIVPFFLLLQLFLSCGNELPPEPPITVDAATTEAREDSLALVAAYAGQDLIEPSVTALVETASARATSLEDAADDPAIWRHPADPAKSLIYGSNKTGGMAVYDLSGAEVDYYPIGKINNIDILTGVQSGDSTITLLGCSNRSDQSIDLFSVNPETGKLTDVAVDALKVDSTEIDDIYGFCLGRSGAEVYAIANGKNGRMQQFKLVETDGKYALELVRDISFASQTEGMVADSELGWLYVGEEARGVWKLPLDPKDDQAGTQVQSLVKDADAETNTALVPDIEGITLAREANGEGYLVVSIQGNFSYAVFDRAGDNKYLGSFKVTDGSNCDGIEETDGLEVMTGDFGPAFPNGLLVAQDGFNYEDGKMLPQNFKLVDWGAVVKELELR</sequence>
<dbReference type="AlphaFoldDB" id="A0A5C7FWN5"/>
<reference evidence="2 3" key="1">
    <citation type="submission" date="2019-08" db="EMBL/GenBank/DDBJ databases">
        <title>Lewinella sp. strain SSH13 Genome sequencing and assembly.</title>
        <authorList>
            <person name="Kim I."/>
        </authorList>
    </citation>
    <scope>NUCLEOTIDE SEQUENCE [LARGE SCALE GENOMIC DNA]</scope>
    <source>
        <strain evidence="2 3">SSH13</strain>
    </source>
</reference>
<accession>A0A5C7FWN5</accession>
<dbReference type="Gene3D" id="2.120.10.30">
    <property type="entry name" value="TolB, C-terminal domain"/>
    <property type="match status" value="1"/>
</dbReference>
<organism evidence="2 3">
    <name type="scientific">Neolewinella aurantiaca</name>
    <dbReference type="NCBI Taxonomy" id="2602767"/>
    <lineage>
        <taxon>Bacteria</taxon>
        <taxon>Pseudomonadati</taxon>
        <taxon>Bacteroidota</taxon>
        <taxon>Saprospiria</taxon>
        <taxon>Saprospirales</taxon>
        <taxon>Lewinellaceae</taxon>
        <taxon>Neolewinella</taxon>
    </lineage>
</organism>
<dbReference type="EMBL" id="VOXD01000005">
    <property type="protein sequence ID" value="TXF90822.1"/>
    <property type="molecule type" value="Genomic_DNA"/>
</dbReference>
<keyword evidence="3" id="KW-1185">Reference proteome</keyword>
<evidence type="ECO:0000259" key="1">
    <source>
        <dbReference type="PROSITE" id="PS51662"/>
    </source>
</evidence>
<proteinExistence type="predicted"/>
<dbReference type="PROSITE" id="PS51257">
    <property type="entry name" value="PROKAR_LIPOPROTEIN"/>
    <property type="match status" value="1"/>
</dbReference>
<evidence type="ECO:0000313" key="2">
    <source>
        <dbReference type="EMBL" id="TXF90822.1"/>
    </source>
</evidence>
<feature type="domain" description="BPP" evidence="1">
    <location>
        <begin position="48"/>
        <end position="387"/>
    </location>
</feature>
<dbReference type="InterPro" id="IPR011042">
    <property type="entry name" value="6-blade_b-propeller_TolB-like"/>
</dbReference>
<dbReference type="Pfam" id="PF02333">
    <property type="entry name" value="Phytase"/>
    <property type="match status" value="1"/>
</dbReference>
<comment type="caution">
    <text evidence="2">The sequence shown here is derived from an EMBL/GenBank/DDBJ whole genome shotgun (WGS) entry which is preliminary data.</text>
</comment>
<dbReference type="GO" id="GO:0016158">
    <property type="term" value="F:inositol hexakisphosphate 3-phosphatase activity"/>
    <property type="evidence" value="ECO:0007669"/>
    <property type="project" value="InterPro"/>
</dbReference>
<dbReference type="PROSITE" id="PS51662">
    <property type="entry name" value="BP_PHYTASE"/>
    <property type="match status" value="1"/>
</dbReference>